<evidence type="ECO:0000313" key="1">
    <source>
        <dbReference type="EMBL" id="KUN76364.1"/>
    </source>
</evidence>
<comment type="caution">
    <text evidence="1">The sequence shown here is derived from an EMBL/GenBank/DDBJ whole genome shotgun (WGS) entry which is preliminary data.</text>
</comment>
<name>A0A124I182_9ACTN</name>
<dbReference type="OrthoDB" id="4208495at2"/>
<dbReference type="EMBL" id="LMWW01000066">
    <property type="protein sequence ID" value="KUN76364.1"/>
    <property type="molecule type" value="Genomic_DNA"/>
</dbReference>
<dbReference type="RefSeq" id="WP_055638260.1">
    <property type="nucleotide sequence ID" value="NZ_JBIRRP010000019.1"/>
</dbReference>
<reference evidence="1 2" key="1">
    <citation type="submission" date="2015-10" db="EMBL/GenBank/DDBJ databases">
        <title>Draft genome sequence of Streptomyces griseoruber DSM 40281, type strain for the species Streptomyces griseoruber.</title>
        <authorList>
            <person name="Ruckert C."/>
            <person name="Winkler A."/>
            <person name="Kalinowski J."/>
            <person name="Kampfer P."/>
            <person name="Glaeser S."/>
        </authorList>
    </citation>
    <scope>NUCLEOTIDE SEQUENCE [LARGE SCALE GENOMIC DNA]</scope>
    <source>
        <strain evidence="1 2">DSM 40281</strain>
    </source>
</reference>
<organism evidence="1 2">
    <name type="scientific">Streptomyces griseoruber</name>
    <dbReference type="NCBI Taxonomy" id="1943"/>
    <lineage>
        <taxon>Bacteria</taxon>
        <taxon>Bacillati</taxon>
        <taxon>Actinomycetota</taxon>
        <taxon>Actinomycetes</taxon>
        <taxon>Kitasatosporales</taxon>
        <taxon>Streptomycetaceae</taxon>
        <taxon>Streptomyces</taxon>
    </lineage>
</organism>
<evidence type="ECO:0008006" key="3">
    <source>
        <dbReference type="Google" id="ProtNLM"/>
    </source>
</evidence>
<protein>
    <recommendedName>
        <fullName evidence="3">Roadblock/LAMTOR2 domain-containing protein</fullName>
    </recommendedName>
</protein>
<dbReference type="STRING" id="1943.AQJ64_38020"/>
<gene>
    <name evidence="1" type="ORF">AQJ64_38020</name>
</gene>
<proteinExistence type="predicted"/>
<accession>A0A124I182</accession>
<keyword evidence="2" id="KW-1185">Reference proteome</keyword>
<dbReference type="AlphaFoldDB" id="A0A124I182"/>
<dbReference type="Proteomes" id="UP000052982">
    <property type="component" value="Unassembled WGS sequence"/>
</dbReference>
<sequence>MALLEAALARVLQTPGIAGAAVVDSVTGLSYASLGETGASQDAHDLVGLADGGLRQAGCADELESIVVTTPSTHHVTLSVARDRDPVLLCATVDRDRTNLAWVLQDLTRHADALLA</sequence>
<evidence type="ECO:0000313" key="2">
    <source>
        <dbReference type="Proteomes" id="UP000052982"/>
    </source>
</evidence>